<dbReference type="SUPFAM" id="SSF47823">
    <property type="entry name" value="lambda integrase-like, N-terminal domain"/>
    <property type="match status" value="1"/>
</dbReference>
<dbReference type="Pfam" id="PF05380">
    <property type="entry name" value="Peptidase_A17"/>
    <property type="match status" value="1"/>
</dbReference>
<comment type="caution">
    <text evidence="7">The sequence shown here is derived from an EMBL/GenBank/DDBJ whole genome shotgun (WGS) entry which is preliminary data.</text>
</comment>
<feature type="region of interest" description="Disordered" evidence="5">
    <location>
        <begin position="1475"/>
        <end position="1494"/>
    </location>
</feature>
<dbReference type="CDD" id="cd01644">
    <property type="entry name" value="RT_pepA17"/>
    <property type="match status" value="1"/>
</dbReference>
<feature type="region of interest" description="Disordered" evidence="5">
    <location>
        <begin position="1205"/>
        <end position="1231"/>
    </location>
</feature>
<dbReference type="InterPro" id="IPR008042">
    <property type="entry name" value="Retrotrans_Pao"/>
</dbReference>
<dbReference type="InterPro" id="IPR036397">
    <property type="entry name" value="RNaseH_sf"/>
</dbReference>
<dbReference type="Gene3D" id="3.30.420.10">
    <property type="entry name" value="Ribonuclease H-like superfamily/Ribonuclease H"/>
    <property type="match status" value="1"/>
</dbReference>
<feature type="region of interest" description="Disordered" evidence="5">
    <location>
        <begin position="1509"/>
        <end position="1552"/>
    </location>
</feature>
<feature type="compositionally biased region" description="Polar residues" evidence="5">
    <location>
        <begin position="1219"/>
        <end position="1228"/>
    </location>
</feature>
<proteinExistence type="inferred from homology"/>
<dbReference type="InterPro" id="IPR040676">
    <property type="entry name" value="DUF5641"/>
</dbReference>
<dbReference type="Proteomes" id="UP000830375">
    <property type="component" value="Unassembled WGS sequence"/>
</dbReference>
<dbReference type="SUPFAM" id="SSF56349">
    <property type="entry name" value="DNA breaking-rejoining enzymes"/>
    <property type="match status" value="1"/>
</dbReference>
<dbReference type="Gene3D" id="3.10.10.10">
    <property type="entry name" value="HIV Type 1 Reverse Transcriptase, subunit A, domain 1"/>
    <property type="match status" value="2"/>
</dbReference>
<dbReference type="Pfam" id="PF18701">
    <property type="entry name" value="DUF5641"/>
    <property type="match status" value="1"/>
</dbReference>
<dbReference type="Pfam" id="PF17921">
    <property type="entry name" value="Integrase_H2C2"/>
    <property type="match status" value="1"/>
</dbReference>
<name>A0ABQ8M3N4_LABRO</name>
<dbReference type="InterPro" id="IPR012337">
    <property type="entry name" value="RNaseH-like_sf"/>
</dbReference>
<dbReference type="InterPro" id="IPR041588">
    <property type="entry name" value="Integrase_H2C2"/>
</dbReference>
<dbReference type="InterPro" id="IPR011010">
    <property type="entry name" value="DNA_brk_join_enz"/>
</dbReference>
<dbReference type="PROSITE" id="PS50994">
    <property type="entry name" value="INTEGRASE"/>
    <property type="match status" value="1"/>
</dbReference>
<dbReference type="InterPro" id="IPR043502">
    <property type="entry name" value="DNA/RNA_pol_sf"/>
</dbReference>
<dbReference type="SUPFAM" id="SSF53098">
    <property type="entry name" value="Ribonuclease H-like"/>
    <property type="match status" value="1"/>
</dbReference>
<dbReference type="EC" id="3.1.26.4" evidence="2"/>
<dbReference type="PANTHER" id="PTHR47331">
    <property type="entry name" value="PHD-TYPE DOMAIN-CONTAINING PROTEIN"/>
    <property type="match status" value="1"/>
</dbReference>
<keyword evidence="4" id="KW-0233">DNA recombination</keyword>
<dbReference type="InterPro" id="IPR001584">
    <property type="entry name" value="Integrase_cat-core"/>
</dbReference>
<dbReference type="Gene3D" id="3.30.70.270">
    <property type="match status" value="2"/>
</dbReference>
<evidence type="ECO:0000313" key="8">
    <source>
        <dbReference type="Proteomes" id="UP000830375"/>
    </source>
</evidence>
<dbReference type="Pfam" id="PF00078">
    <property type="entry name" value="RVT_1"/>
    <property type="match status" value="1"/>
</dbReference>
<feature type="domain" description="Integrase catalytic" evidence="6">
    <location>
        <begin position="734"/>
        <end position="920"/>
    </location>
</feature>
<keyword evidence="8" id="KW-1185">Reference proteome</keyword>
<dbReference type="InterPro" id="IPR043128">
    <property type="entry name" value="Rev_trsase/Diguanyl_cyclase"/>
</dbReference>
<dbReference type="Gene3D" id="1.10.150.130">
    <property type="match status" value="1"/>
</dbReference>
<evidence type="ECO:0000256" key="4">
    <source>
        <dbReference type="ARBA" id="ARBA00023172"/>
    </source>
</evidence>
<protein>
    <recommendedName>
        <fullName evidence="2">ribonuclease H</fullName>
        <ecNumber evidence="2">3.1.26.4</ecNumber>
    </recommendedName>
</protein>
<evidence type="ECO:0000313" key="7">
    <source>
        <dbReference type="EMBL" id="KAI2657498.1"/>
    </source>
</evidence>
<evidence type="ECO:0000259" key="6">
    <source>
        <dbReference type="PROSITE" id="PS50994"/>
    </source>
</evidence>
<dbReference type="InterPro" id="IPR013762">
    <property type="entry name" value="Integrase-like_cat_sf"/>
</dbReference>
<dbReference type="Gene3D" id="1.10.443.10">
    <property type="entry name" value="Intergrase catalytic core"/>
    <property type="match status" value="1"/>
</dbReference>
<dbReference type="SUPFAM" id="SSF56672">
    <property type="entry name" value="DNA/RNA polymerases"/>
    <property type="match status" value="2"/>
</dbReference>
<accession>A0ABQ8M3N4</accession>
<dbReference type="InterPro" id="IPR000477">
    <property type="entry name" value="RT_dom"/>
</dbReference>
<organism evidence="7 8">
    <name type="scientific">Labeo rohita</name>
    <name type="common">Indian major carp</name>
    <name type="synonym">Cyprinus rohita</name>
    <dbReference type="NCBI Taxonomy" id="84645"/>
    <lineage>
        <taxon>Eukaryota</taxon>
        <taxon>Metazoa</taxon>
        <taxon>Chordata</taxon>
        <taxon>Craniata</taxon>
        <taxon>Vertebrata</taxon>
        <taxon>Euteleostomi</taxon>
        <taxon>Actinopterygii</taxon>
        <taxon>Neopterygii</taxon>
        <taxon>Teleostei</taxon>
        <taxon>Ostariophysi</taxon>
        <taxon>Cypriniformes</taxon>
        <taxon>Cyprinidae</taxon>
        <taxon>Labeoninae</taxon>
        <taxon>Labeonini</taxon>
        <taxon>Labeo</taxon>
    </lineage>
</organism>
<feature type="compositionally biased region" description="Polar residues" evidence="5">
    <location>
        <begin position="1475"/>
        <end position="1485"/>
    </location>
</feature>
<dbReference type="InterPro" id="IPR010998">
    <property type="entry name" value="Integrase_recombinase_N"/>
</dbReference>
<comment type="similarity">
    <text evidence="1">Belongs to the beta type-B retroviral polymerase family. HERV class-II K(HML-2) pol subfamily.</text>
</comment>
<reference evidence="7 8" key="1">
    <citation type="submission" date="2022-01" db="EMBL/GenBank/DDBJ databases">
        <title>A high-quality chromosome-level genome assembly of rohu carp, Labeo rohita.</title>
        <authorList>
            <person name="Arick M.A. II"/>
            <person name="Hsu C.-Y."/>
            <person name="Magbanua Z."/>
            <person name="Pechanova O."/>
            <person name="Grover C."/>
            <person name="Miller E."/>
            <person name="Thrash A."/>
            <person name="Ezzel L."/>
            <person name="Alam S."/>
            <person name="Benzie J."/>
            <person name="Hamilton M."/>
            <person name="Karsi A."/>
            <person name="Lawrence M.L."/>
            <person name="Peterson D.G."/>
        </authorList>
    </citation>
    <scope>NUCLEOTIDE SEQUENCE [LARGE SCALE GENOMIC DNA]</scope>
    <source>
        <strain evidence="8">BAU-BD-2019</strain>
        <tissue evidence="7">Blood</tissue>
    </source>
</reference>
<gene>
    <name evidence="7" type="ORF">H4Q32_008841</name>
</gene>
<dbReference type="PANTHER" id="PTHR47331:SF5">
    <property type="entry name" value="RIBONUCLEASE H"/>
    <property type="match status" value="1"/>
</dbReference>
<evidence type="ECO:0000256" key="1">
    <source>
        <dbReference type="ARBA" id="ARBA00010879"/>
    </source>
</evidence>
<evidence type="ECO:0000256" key="3">
    <source>
        <dbReference type="ARBA" id="ARBA00023125"/>
    </source>
</evidence>
<sequence>MANLRSTERKLTKDLRRAESYCSEMRKLQEAGYVAEISSQEADQSPESWYIPHHMVTHNNKDRIVFNCSYSFQDHALNDILLPGPILGPSLLGVMLRFREHPIAISGDVKGMFHQVRLLPSDKPIVRFLWRDMQRTEEPKIYKWQVLPFGTTCSPCCAIYALQETAQNHPQVDPALVRMVKSSFYVDNCLHSLQTVAEARKLVDDLRQLLLTGGFKLHQWASKRPEVIQHLPSEARSQNSELWLSQKSTDLLEGTLGLLWNCLTDSFSYKPSQSGCLEPTLRNVYSVLASQYDPLGYLIPFTTRAKVLVQDLWKNNPGWDDPMTSDSLLTRWQDWQQELQNLNRIAIPRCYTPFEGHVEILNRDLHIFCDASERAYGSVAYMCTETSEGHVHVSFVLSRSRVAPWKQMTIPWLELSAALTGAQVANILQSELTVDISHVILWSDSATVLQWLKSDSRRYKVFVGTRVAEIQSLTNIDSWRYVDSVSNPANIITRGQPLKDLTPPCRWSNGPNFLHQPESCWTTLPADEPEPEAELRKSAMCLHVSTSPDIPLPDVNQFSTWTELLKATVTSLHGAAPSTTQSIDDSERYISAEKLLLQRAQKDSFPEEFKALATERPLPSNSRLASLSPEYDKASGLIRVGRRLRHAKHMELDAIHPIVLDPQHNLTKLLIKDGDSSFLHPGPERVFAELRRRYWILRGRETIKKHQYQCMDCQKWRAKPGIPKMADLPPTRLRLYKPPFYSTGMDCFGLFTVKLGRRTEKRWGIVFKCLTTRCLHLDLLESLDTDAFLMSLRRFIARRGKPFELLCDNGTNFVGGDKEMKAAYDAMIPQLRDQLAEQQISFRFIPPGAPHFGGAWEWEVKSVKQALKVVLKDQTVTETVLRTVLIEVEGILNAKPLVYVSSDVSDLDPVTPSILLMGRHDSSLPQVLYDSSNLLGTRRWKHSQVLADHFWSRFIHYYLPNLQERQKWRTDGKEIGLDQVVLIADSQLPRAWSLLGAQTPLTVLRKANETGCADLHSWPRPGHPGIKLTKSWKAPLSARSRYTNSPSLTTLDGSPARGYTEVPQVERAVAMYLCPQNAASWRGRPRLPSRACKFSSALVAKAYAASGQAAAALHAMAILQVYQAKVLKDLHESDPDPELLQELHSATDYALRATKVTAQPLGRAMSTMVVQERHLWLNLAEMHSPGWSLWRNRGRICPAVLHGEETDGGHQAHPASACSEHQPSSTEAATPACSASREAPYESSSGPANCQSCRCLPPATWQTATTWTIKEQFPSSLGVTHSTSNPLHRRFSDWLNLPNPTRWLLRTIRLGYAIQFASRPPKFHGVLATSVRGCNAAVLRAEIAVLLAKDAIETVPSAEMKKGFYSPYFTVPKKGGGLRPILDLRVLNRALLKLPFKMLSLKHILTCVRAQDWFVAIDLKDAYFHVSILPRHRPFQPTFDSGQACVGPIRQHGKCGLHQPPGRCTLLSRVTTSPPSHCTDSVQSQGGQGTDSLGGHVLAQQNLVLGPGAPGISPSLVHSSEEGPPLSGEGHNLAPAPRSLEPPPMVPGHNQEDFRDLSPSVVNTLLQARAPSTRRLYDLKWRIFVNWCSSRGKDPRRCGIKSVLSFLQGGLDRHLSASTLKVHWAAISANHDLVGGRSVGKHDLIMRFLRGARRLNPPLPHLIPSWDLAVVLQGLQQDPFEPLQSVELDALSLKTALLTALTSVKRVGDLQALSVNSSCLEFGQFGHLVLRPRPGYVPKVPTTPLRDQVVTLQAISSQEDDPNLTLLCPVRALRIYMERTQPFRRSEQLFVCYGGQQKGKAVSKQRISHWLVDAIRTAYQARGLPCPLGVRAHSTRGVAASAALANGASLTDVCRAAKLAYALHLMVITLLSFSRFPDVNPGHPLHHLALLDMAEFLGRNLLQNSNTRWRLWAASKSSKMLPSEAAFQGRKASRNVRIQILLHFLSPEGSVAASQLTRLSDAAMD</sequence>
<evidence type="ECO:0000256" key="2">
    <source>
        <dbReference type="ARBA" id="ARBA00012180"/>
    </source>
</evidence>
<keyword evidence="3" id="KW-0238">DNA-binding</keyword>
<evidence type="ECO:0000256" key="5">
    <source>
        <dbReference type="SAM" id="MobiDB-lite"/>
    </source>
</evidence>
<dbReference type="EMBL" id="JACTAM010000013">
    <property type="protein sequence ID" value="KAI2657498.1"/>
    <property type="molecule type" value="Genomic_DNA"/>
</dbReference>